<dbReference type="AlphaFoldDB" id="A0A183KZU8"/>
<gene>
    <name evidence="1" type="ORF">SCUD_LOCUS20596</name>
</gene>
<name>A0A183KZU8_9TREM</name>
<reference evidence="1 2" key="2">
    <citation type="submission" date="2018-11" db="EMBL/GenBank/DDBJ databases">
        <authorList>
            <consortium name="Pathogen Informatics"/>
        </authorList>
    </citation>
    <scope>NUCLEOTIDE SEQUENCE [LARGE SCALE GENOMIC DNA]</scope>
    <source>
        <strain evidence="1">Dakar</strain>
        <strain evidence="2">Dakar, Senegal</strain>
    </source>
</reference>
<dbReference type="WBParaSite" id="SCUD_0002059901-mRNA-1">
    <property type="protein sequence ID" value="SCUD_0002059901-mRNA-1"/>
    <property type="gene ID" value="SCUD_0002059901"/>
</dbReference>
<protein>
    <submittedName>
        <fullName evidence="3">CUB domain-containing protein</fullName>
    </submittedName>
</protein>
<evidence type="ECO:0000313" key="3">
    <source>
        <dbReference type="WBParaSite" id="SCUD_0002059901-mRNA-1"/>
    </source>
</evidence>
<evidence type="ECO:0000313" key="2">
    <source>
        <dbReference type="Proteomes" id="UP000279833"/>
    </source>
</evidence>
<evidence type="ECO:0000313" key="1">
    <source>
        <dbReference type="EMBL" id="VDP72740.1"/>
    </source>
</evidence>
<accession>A0A183KZU8</accession>
<proteinExistence type="predicted"/>
<organism evidence="3">
    <name type="scientific">Schistosoma curassoni</name>
    <dbReference type="NCBI Taxonomy" id="6186"/>
    <lineage>
        <taxon>Eukaryota</taxon>
        <taxon>Metazoa</taxon>
        <taxon>Spiralia</taxon>
        <taxon>Lophotrochozoa</taxon>
        <taxon>Platyhelminthes</taxon>
        <taxon>Trematoda</taxon>
        <taxon>Digenea</taxon>
        <taxon>Strigeidida</taxon>
        <taxon>Schistosomatoidea</taxon>
        <taxon>Schistosomatidae</taxon>
        <taxon>Schistosoma</taxon>
    </lineage>
</organism>
<reference evidence="3" key="1">
    <citation type="submission" date="2016-06" db="UniProtKB">
        <authorList>
            <consortium name="WormBaseParasite"/>
        </authorList>
    </citation>
    <scope>IDENTIFICATION</scope>
</reference>
<keyword evidence="2" id="KW-1185">Reference proteome</keyword>
<sequence length="227" mass="25210">MPVVVSGSQCIFNGDTYPIFSSVTLEAHNQIPSFNVNCMNTVKIKKSIPCKKEVYTEPSGSRPNTKSITMLIPNKNILPDTMLYPTNRRGGYKGTLHLNVTQDGHYSHCASRPSIRQTAVNQRAPWLLSDALIIEPAVSQITVLFKQVKGKHKLKAINEELLALNTSSEVQNLILLFNKRSKATQNVDIPCILHNSTFIYDSKIIAYLFSGTSASREEFRNGAASKL</sequence>
<dbReference type="Proteomes" id="UP000279833">
    <property type="component" value="Unassembled WGS sequence"/>
</dbReference>
<dbReference type="EMBL" id="UZAK01044629">
    <property type="protein sequence ID" value="VDP72740.1"/>
    <property type="molecule type" value="Genomic_DNA"/>
</dbReference>